<dbReference type="InterPro" id="IPR006640">
    <property type="entry name" value="SprT-like_domain"/>
</dbReference>
<dbReference type="Gene3D" id="3.30.160.60">
    <property type="entry name" value="Classic Zinc Finger"/>
    <property type="match status" value="1"/>
</dbReference>
<dbReference type="InterPro" id="IPR006642">
    <property type="entry name" value="Rad18_UBZ4"/>
</dbReference>
<feature type="domain" description="SprT-like" evidence="16">
    <location>
        <begin position="10"/>
        <end position="179"/>
    </location>
</feature>
<keyword evidence="5" id="KW-0645">Protease</keyword>
<evidence type="ECO:0000256" key="1">
    <source>
        <dbReference type="ARBA" id="ARBA00004123"/>
    </source>
</evidence>
<keyword evidence="13" id="KW-0539">Nucleus</keyword>
<evidence type="ECO:0000256" key="12">
    <source>
        <dbReference type="ARBA" id="ARBA00023204"/>
    </source>
</evidence>
<dbReference type="GO" id="GO:0006281">
    <property type="term" value="P:DNA repair"/>
    <property type="evidence" value="ECO:0007669"/>
    <property type="project" value="UniProtKB-KW"/>
</dbReference>
<dbReference type="PANTHER" id="PTHR21220:SF0">
    <property type="entry name" value="DNA-DEPENDENT METALLOPROTEASE SPRTN"/>
    <property type="match status" value="1"/>
</dbReference>
<evidence type="ECO:0000256" key="4">
    <source>
        <dbReference type="ARBA" id="ARBA00022454"/>
    </source>
</evidence>
<gene>
    <name evidence="18" type="ORF">IWQ62_000361</name>
</gene>
<feature type="region of interest" description="Disordered" evidence="15">
    <location>
        <begin position="176"/>
        <end position="226"/>
    </location>
</feature>
<evidence type="ECO:0000256" key="5">
    <source>
        <dbReference type="ARBA" id="ARBA00022670"/>
    </source>
</evidence>
<evidence type="ECO:0000313" key="18">
    <source>
        <dbReference type="EMBL" id="KAJ1969837.1"/>
    </source>
</evidence>
<evidence type="ECO:0000259" key="17">
    <source>
        <dbReference type="SMART" id="SM00734"/>
    </source>
</evidence>
<keyword evidence="4" id="KW-0158">Chromosome</keyword>
<comment type="subcellular location">
    <subcellularLocation>
        <location evidence="2">Chromosome</location>
    </subcellularLocation>
    <subcellularLocation>
        <location evidence="1">Nucleus</location>
    </subcellularLocation>
</comment>
<comment type="caution">
    <text evidence="18">The sequence shown here is derived from an EMBL/GenBank/DDBJ whole genome shotgun (WGS) entry which is preliminary data.</text>
</comment>
<name>A0A9W8AX59_9FUNG</name>
<evidence type="ECO:0000256" key="8">
    <source>
        <dbReference type="ARBA" id="ARBA00022771"/>
    </source>
</evidence>
<evidence type="ECO:0000256" key="6">
    <source>
        <dbReference type="ARBA" id="ARBA00022723"/>
    </source>
</evidence>
<evidence type="ECO:0000256" key="3">
    <source>
        <dbReference type="ARBA" id="ARBA00010724"/>
    </source>
</evidence>
<dbReference type="Pfam" id="PF22934">
    <property type="entry name" value="SPRTN_ZBD"/>
    <property type="match status" value="1"/>
</dbReference>
<keyword evidence="8" id="KW-0863">Zinc-finger</keyword>
<dbReference type="Pfam" id="PF10263">
    <property type="entry name" value="SprT-like"/>
    <property type="match status" value="1"/>
</dbReference>
<dbReference type="InterPro" id="IPR044245">
    <property type="entry name" value="Spartan"/>
</dbReference>
<keyword evidence="9" id="KW-0378">Hydrolase</keyword>
<evidence type="ECO:0000256" key="2">
    <source>
        <dbReference type="ARBA" id="ARBA00004286"/>
    </source>
</evidence>
<keyword evidence="10" id="KW-0862">Zinc</keyword>
<evidence type="ECO:0000256" key="10">
    <source>
        <dbReference type="ARBA" id="ARBA00022833"/>
    </source>
</evidence>
<evidence type="ECO:0000256" key="15">
    <source>
        <dbReference type="SAM" id="MobiDB-lite"/>
    </source>
</evidence>
<proteinExistence type="inferred from homology"/>
<evidence type="ECO:0000256" key="11">
    <source>
        <dbReference type="ARBA" id="ARBA00023049"/>
    </source>
</evidence>
<accession>A0A9W8AX59</accession>
<evidence type="ECO:0000313" key="19">
    <source>
        <dbReference type="Proteomes" id="UP001150925"/>
    </source>
</evidence>
<dbReference type="OrthoDB" id="5236983at2759"/>
<evidence type="ECO:0000256" key="7">
    <source>
        <dbReference type="ARBA" id="ARBA00022763"/>
    </source>
</evidence>
<dbReference type="GO" id="GO:0005634">
    <property type="term" value="C:nucleus"/>
    <property type="evidence" value="ECO:0007669"/>
    <property type="project" value="UniProtKB-SubCell"/>
</dbReference>
<dbReference type="SMART" id="SM00734">
    <property type="entry name" value="ZnF_Rad18"/>
    <property type="match status" value="1"/>
</dbReference>
<feature type="compositionally biased region" description="Polar residues" evidence="15">
    <location>
        <begin position="212"/>
        <end position="221"/>
    </location>
</feature>
<dbReference type="SMART" id="SM00731">
    <property type="entry name" value="SprT"/>
    <property type="match status" value="1"/>
</dbReference>
<reference evidence="18" key="1">
    <citation type="submission" date="2022-07" db="EMBL/GenBank/DDBJ databases">
        <title>Phylogenomic reconstructions and comparative analyses of Kickxellomycotina fungi.</title>
        <authorList>
            <person name="Reynolds N.K."/>
            <person name="Stajich J.E."/>
            <person name="Barry K."/>
            <person name="Grigoriev I.V."/>
            <person name="Crous P."/>
            <person name="Smith M.E."/>
        </authorList>
    </citation>
    <scope>NUCLEOTIDE SEQUENCE</scope>
    <source>
        <strain evidence="18">RSA 1196</strain>
    </source>
</reference>
<keyword evidence="19" id="KW-1185">Reference proteome</keyword>
<feature type="region of interest" description="Disordered" evidence="15">
    <location>
        <begin position="242"/>
        <end position="281"/>
    </location>
</feature>
<keyword evidence="6" id="KW-0479">Metal-binding</keyword>
<evidence type="ECO:0000256" key="14">
    <source>
        <dbReference type="ARBA" id="ARBA00030396"/>
    </source>
</evidence>
<dbReference type="GO" id="GO:0031593">
    <property type="term" value="F:polyubiquitin modification-dependent protein binding"/>
    <property type="evidence" value="ECO:0007669"/>
    <property type="project" value="TreeGrafter"/>
</dbReference>
<dbReference type="AlphaFoldDB" id="A0A9W8AX59"/>
<dbReference type="GO" id="GO:0005694">
    <property type="term" value="C:chromosome"/>
    <property type="evidence" value="ECO:0007669"/>
    <property type="project" value="UniProtKB-SubCell"/>
</dbReference>
<organism evidence="18 19">
    <name type="scientific">Dispira parvispora</name>
    <dbReference type="NCBI Taxonomy" id="1520584"/>
    <lineage>
        <taxon>Eukaryota</taxon>
        <taxon>Fungi</taxon>
        <taxon>Fungi incertae sedis</taxon>
        <taxon>Zoopagomycota</taxon>
        <taxon>Kickxellomycotina</taxon>
        <taxon>Dimargaritomycetes</taxon>
        <taxon>Dimargaritales</taxon>
        <taxon>Dimargaritaceae</taxon>
        <taxon>Dispira</taxon>
    </lineage>
</organism>
<dbReference type="GO" id="GO:0006508">
    <property type="term" value="P:proteolysis"/>
    <property type="evidence" value="ECO:0007669"/>
    <property type="project" value="UniProtKB-KW"/>
</dbReference>
<comment type="similarity">
    <text evidence="3">Belongs to the Spartan family.</text>
</comment>
<protein>
    <recommendedName>
        <fullName evidence="14">Protein with SprT-like domain at the N terminus</fullName>
    </recommendedName>
</protein>
<dbReference type="InterPro" id="IPR055220">
    <property type="entry name" value="SPRTN_ZBD"/>
</dbReference>
<evidence type="ECO:0000256" key="9">
    <source>
        <dbReference type="ARBA" id="ARBA00022801"/>
    </source>
</evidence>
<sequence length="348" mass="38832">MGDSVDFEIPDVYALFQDFNRRYFGSKLGSVEVKWSYKMRLCGGVCSYQPRDGYCCIRLSEPLLKFRPVSDLVNTLLHEMIHAYLFLTGGNHSRDGHGPEFQHHMKRINDIHGSRITIYHSFHDEVDYYRTHIWRCGGPCQNRPPYFGIVKRSMNRPPQSADSWYAEHQRTCGGTFEKIAEPEKKPPAKRKSTLPSSSTAGRTLGRPPNDWQLGTSHQGKNITELPAQPTLARLWAARPDKSRKIGVDSESLAKTPTPETPQDSSLAKTEAQGHTNTDPISTVIDLTTADVTSPKPNGKIPSCSTTDLEITRVIESTYSIPTSVICPVCNMSGIALETINSHLDLCLG</sequence>
<dbReference type="GO" id="GO:0003697">
    <property type="term" value="F:single-stranded DNA binding"/>
    <property type="evidence" value="ECO:0007669"/>
    <property type="project" value="InterPro"/>
</dbReference>
<dbReference type="GO" id="GO:0008270">
    <property type="term" value="F:zinc ion binding"/>
    <property type="evidence" value="ECO:0007669"/>
    <property type="project" value="UniProtKB-KW"/>
</dbReference>
<evidence type="ECO:0000256" key="13">
    <source>
        <dbReference type="ARBA" id="ARBA00023242"/>
    </source>
</evidence>
<keyword evidence="11" id="KW-0482">Metalloprotease</keyword>
<dbReference type="GO" id="GO:0004222">
    <property type="term" value="F:metalloendopeptidase activity"/>
    <property type="evidence" value="ECO:0007669"/>
    <property type="project" value="InterPro"/>
</dbReference>
<evidence type="ECO:0000259" key="16">
    <source>
        <dbReference type="SMART" id="SM00731"/>
    </source>
</evidence>
<keyword evidence="12" id="KW-0234">DNA repair</keyword>
<keyword evidence="7" id="KW-0227">DNA damage</keyword>
<dbReference type="Proteomes" id="UP001150925">
    <property type="component" value="Unassembled WGS sequence"/>
</dbReference>
<feature type="domain" description="UBZ4-type" evidence="17">
    <location>
        <begin position="323"/>
        <end position="347"/>
    </location>
</feature>
<dbReference type="PANTHER" id="PTHR21220">
    <property type="entry name" value="DNA-DEPENDENT METALLOPROTEASE SPRTN"/>
    <property type="match status" value="1"/>
</dbReference>
<dbReference type="EMBL" id="JANBPY010000019">
    <property type="protein sequence ID" value="KAJ1969837.1"/>
    <property type="molecule type" value="Genomic_DNA"/>
</dbReference>
<feature type="compositionally biased region" description="Polar residues" evidence="15">
    <location>
        <begin position="260"/>
        <end position="280"/>
    </location>
</feature>